<dbReference type="AlphaFoldDB" id="A0A5B1CF44"/>
<accession>A0A5B1CF44</accession>
<sequence>MAFASQHLDVSPQFLLTLSDEGLGQYSLYDQNCF</sequence>
<evidence type="ECO:0000313" key="2">
    <source>
        <dbReference type="Proteomes" id="UP000322699"/>
    </source>
</evidence>
<dbReference type="Proteomes" id="UP000322699">
    <property type="component" value="Unassembled WGS sequence"/>
</dbReference>
<name>A0A5B1CF44_9BACT</name>
<dbReference type="EMBL" id="VRLW01000001">
    <property type="protein sequence ID" value="KAA1258841.1"/>
    <property type="molecule type" value="Genomic_DNA"/>
</dbReference>
<gene>
    <name evidence="1" type="ORF">LF1_13650</name>
</gene>
<reference evidence="1 2" key="1">
    <citation type="submission" date="2019-08" db="EMBL/GenBank/DDBJ databases">
        <title>Deep-cultivation of Planctomycetes and their phenomic and genomic characterization uncovers novel biology.</title>
        <authorList>
            <person name="Wiegand S."/>
            <person name="Jogler M."/>
            <person name="Boedeker C."/>
            <person name="Pinto D."/>
            <person name="Vollmers J."/>
            <person name="Rivas-Marin E."/>
            <person name="Kohn T."/>
            <person name="Peeters S.H."/>
            <person name="Heuer A."/>
            <person name="Rast P."/>
            <person name="Oberbeckmann S."/>
            <person name="Bunk B."/>
            <person name="Jeske O."/>
            <person name="Meyerdierks A."/>
            <person name="Storesund J.E."/>
            <person name="Kallscheuer N."/>
            <person name="Luecker S."/>
            <person name="Lage O.M."/>
            <person name="Pohl T."/>
            <person name="Merkel B.J."/>
            <person name="Hornburger P."/>
            <person name="Mueller R.-W."/>
            <person name="Bruemmer F."/>
            <person name="Labrenz M."/>
            <person name="Spormann A.M."/>
            <person name="Op Den Camp H."/>
            <person name="Overmann J."/>
            <person name="Amann R."/>
            <person name="Jetten M.S.M."/>
            <person name="Mascher T."/>
            <person name="Medema M.H."/>
            <person name="Devos D.P."/>
            <person name="Kaster A.-K."/>
            <person name="Ovreas L."/>
            <person name="Rohde M."/>
            <person name="Galperin M.Y."/>
            <person name="Jogler C."/>
        </authorList>
    </citation>
    <scope>NUCLEOTIDE SEQUENCE [LARGE SCALE GENOMIC DNA]</scope>
    <source>
        <strain evidence="1 2">LF1</strain>
    </source>
</reference>
<evidence type="ECO:0000313" key="1">
    <source>
        <dbReference type="EMBL" id="KAA1258841.1"/>
    </source>
</evidence>
<proteinExistence type="predicted"/>
<organism evidence="1 2">
    <name type="scientific">Rubripirellula obstinata</name>
    <dbReference type="NCBI Taxonomy" id="406547"/>
    <lineage>
        <taxon>Bacteria</taxon>
        <taxon>Pseudomonadati</taxon>
        <taxon>Planctomycetota</taxon>
        <taxon>Planctomycetia</taxon>
        <taxon>Pirellulales</taxon>
        <taxon>Pirellulaceae</taxon>
        <taxon>Rubripirellula</taxon>
    </lineage>
</organism>
<comment type="caution">
    <text evidence="1">The sequence shown here is derived from an EMBL/GenBank/DDBJ whole genome shotgun (WGS) entry which is preliminary data.</text>
</comment>
<protein>
    <submittedName>
        <fullName evidence="1">Uncharacterized protein</fullName>
    </submittedName>
</protein>
<keyword evidence="2" id="KW-1185">Reference proteome</keyword>